<dbReference type="AlphaFoldDB" id="A0A0M3I430"/>
<evidence type="ECO:0000256" key="2">
    <source>
        <dbReference type="ARBA" id="ARBA00005194"/>
    </source>
</evidence>
<dbReference type="Proteomes" id="UP000036681">
    <property type="component" value="Unplaced"/>
</dbReference>
<comment type="pathway">
    <text evidence="2">Lipid metabolism; fatty acid biosynthesis.</text>
</comment>
<dbReference type="UniPathway" id="UPA00094"/>
<keyword evidence="8 11" id="KW-0443">Lipid metabolism</keyword>
<sequence>MAVPEQVLAAPKFDLQRLIDIASAPEFPEQASKDWVTDHQAFAIQMCILYLVIIFGTKYFMKSRQSFELFYPLNMWNAFLAAFSIAGTVTLLPEFVTTISTHGFNASYCKRYDFMRGANGFWGWMFILSKMLEMGDTVFLVLRKKPLLFLHWYHHLLTLIYAFYSYPSSPGFNRWGVNMNFFVHAFMYRYVSFTHYYFIRSLRIRLPGAVAKFITTLQILQFAISLIILVHLGVLIFIRKVECDFDVNVFMLAIFMEGTYLILFINFFLRSYVIGGGKSKYHSERSIQKQH</sequence>
<dbReference type="GO" id="GO:0034625">
    <property type="term" value="P:fatty acid elongation, monounsaturated fatty acid"/>
    <property type="evidence" value="ECO:0007669"/>
    <property type="project" value="TreeGrafter"/>
</dbReference>
<dbReference type="InterPro" id="IPR002076">
    <property type="entry name" value="ELO_fam"/>
</dbReference>
<dbReference type="GO" id="GO:0030148">
    <property type="term" value="P:sphingolipid biosynthetic process"/>
    <property type="evidence" value="ECO:0007669"/>
    <property type="project" value="TreeGrafter"/>
</dbReference>
<keyword evidence="4 11" id="KW-0808">Transferase</keyword>
<proteinExistence type="inferred from homology"/>
<keyword evidence="7 11" id="KW-1133">Transmembrane helix</keyword>
<evidence type="ECO:0000313" key="12">
    <source>
        <dbReference type="Proteomes" id="UP000036681"/>
    </source>
</evidence>
<dbReference type="PANTHER" id="PTHR11157:SF26">
    <property type="entry name" value="ELONGATION OF LONG CHAIN FATTY ACIDS PROTEIN 1"/>
    <property type="match status" value="1"/>
</dbReference>
<reference evidence="13" key="1">
    <citation type="submission" date="2017-02" db="UniProtKB">
        <authorList>
            <consortium name="WormBaseParasite"/>
        </authorList>
    </citation>
    <scope>IDENTIFICATION</scope>
</reference>
<evidence type="ECO:0000256" key="8">
    <source>
        <dbReference type="ARBA" id="ARBA00023098"/>
    </source>
</evidence>
<evidence type="ECO:0000256" key="3">
    <source>
        <dbReference type="ARBA" id="ARBA00022516"/>
    </source>
</evidence>
<dbReference type="Pfam" id="PF01151">
    <property type="entry name" value="ELO"/>
    <property type="match status" value="1"/>
</dbReference>
<comment type="subcellular location">
    <subcellularLocation>
        <location evidence="1">Membrane</location>
        <topology evidence="1">Multi-pass membrane protein</topology>
    </subcellularLocation>
</comment>
<dbReference type="GO" id="GO:0005789">
    <property type="term" value="C:endoplasmic reticulum membrane"/>
    <property type="evidence" value="ECO:0007669"/>
    <property type="project" value="TreeGrafter"/>
</dbReference>
<name>A0A0M3I430_ASCLU</name>
<keyword evidence="10 11" id="KW-0275">Fatty acid biosynthesis</keyword>
<evidence type="ECO:0000256" key="11">
    <source>
        <dbReference type="RuleBase" id="RU361115"/>
    </source>
</evidence>
<keyword evidence="12" id="KW-1185">Reference proteome</keyword>
<dbReference type="EC" id="2.3.1.199" evidence="11"/>
<feature type="transmembrane region" description="Helical" evidence="11">
    <location>
        <begin position="121"/>
        <end position="142"/>
    </location>
</feature>
<dbReference type="PANTHER" id="PTHR11157">
    <property type="entry name" value="FATTY ACID ACYL TRANSFERASE-RELATED"/>
    <property type="match status" value="1"/>
</dbReference>
<feature type="transmembrane region" description="Helical" evidence="11">
    <location>
        <begin position="250"/>
        <end position="269"/>
    </location>
</feature>
<evidence type="ECO:0000256" key="5">
    <source>
        <dbReference type="ARBA" id="ARBA00022692"/>
    </source>
</evidence>
<dbReference type="InterPro" id="IPR030457">
    <property type="entry name" value="ELO_CS"/>
</dbReference>
<evidence type="ECO:0000256" key="6">
    <source>
        <dbReference type="ARBA" id="ARBA00022832"/>
    </source>
</evidence>
<evidence type="ECO:0000313" key="13">
    <source>
        <dbReference type="WBParaSite" id="ALUE_0001148401-mRNA-1"/>
    </source>
</evidence>
<dbReference type="GO" id="GO:0019367">
    <property type="term" value="P:fatty acid elongation, saturated fatty acid"/>
    <property type="evidence" value="ECO:0007669"/>
    <property type="project" value="TreeGrafter"/>
</dbReference>
<dbReference type="PROSITE" id="PS01188">
    <property type="entry name" value="ELO"/>
    <property type="match status" value="1"/>
</dbReference>
<feature type="transmembrane region" description="Helical" evidence="11">
    <location>
        <begin position="73"/>
        <end position="92"/>
    </location>
</feature>
<evidence type="ECO:0000256" key="10">
    <source>
        <dbReference type="ARBA" id="ARBA00023160"/>
    </source>
</evidence>
<evidence type="ECO:0000256" key="7">
    <source>
        <dbReference type="ARBA" id="ARBA00022989"/>
    </source>
</evidence>
<feature type="transmembrane region" description="Helical" evidence="11">
    <location>
        <begin position="42"/>
        <end position="61"/>
    </location>
</feature>
<feature type="transmembrane region" description="Helical" evidence="11">
    <location>
        <begin position="179"/>
        <end position="198"/>
    </location>
</feature>
<dbReference type="GO" id="GO:0009922">
    <property type="term" value="F:fatty acid elongase activity"/>
    <property type="evidence" value="ECO:0007669"/>
    <property type="project" value="UniProtKB-EC"/>
</dbReference>
<evidence type="ECO:0000256" key="4">
    <source>
        <dbReference type="ARBA" id="ARBA00022679"/>
    </source>
</evidence>
<organism evidence="12 13">
    <name type="scientific">Ascaris lumbricoides</name>
    <name type="common">Giant roundworm</name>
    <dbReference type="NCBI Taxonomy" id="6252"/>
    <lineage>
        <taxon>Eukaryota</taxon>
        <taxon>Metazoa</taxon>
        <taxon>Ecdysozoa</taxon>
        <taxon>Nematoda</taxon>
        <taxon>Chromadorea</taxon>
        <taxon>Rhabditida</taxon>
        <taxon>Spirurina</taxon>
        <taxon>Ascaridomorpha</taxon>
        <taxon>Ascaridoidea</taxon>
        <taxon>Ascarididae</taxon>
        <taxon>Ascaris</taxon>
    </lineage>
</organism>
<accession>A0A0M3I430</accession>
<keyword evidence="9 11" id="KW-0472">Membrane</keyword>
<dbReference type="GO" id="GO:0042761">
    <property type="term" value="P:very long-chain fatty acid biosynthetic process"/>
    <property type="evidence" value="ECO:0007669"/>
    <property type="project" value="TreeGrafter"/>
</dbReference>
<keyword evidence="6 11" id="KW-0276">Fatty acid metabolism</keyword>
<feature type="transmembrane region" description="Helical" evidence="11">
    <location>
        <begin position="149"/>
        <end position="167"/>
    </location>
</feature>
<dbReference type="GO" id="GO:0034626">
    <property type="term" value="P:fatty acid elongation, polyunsaturated fatty acid"/>
    <property type="evidence" value="ECO:0007669"/>
    <property type="project" value="TreeGrafter"/>
</dbReference>
<dbReference type="WBParaSite" id="ALUE_0001148401-mRNA-1">
    <property type="protein sequence ID" value="ALUE_0001148401-mRNA-1"/>
    <property type="gene ID" value="ALUE_0001148401"/>
</dbReference>
<keyword evidence="3 11" id="KW-0444">Lipid biosynthesis</keyword>
<comment type="similarity">
    <text evidence="11">Belongs to the ELO family.</text>
</comment>
<protein>
    <recommendedName>
        <fullName evidence="11">Elongation of very long chain fatty acids protein</fullName>
        <ecNumber evidence="11">2.3.1.199</ecNumber>
    </recommendedName>
    <alternativeName>
        <fullName evidence="11">Very-long-chain 3-oxoacyl-CoA synthase</fullName>
    </alternativeName>
</protein>
<evidence type="ECO:0000256" key="1">
    <source>
        <dbReference type="ARBA" id="ARBA00004141"/>
    </source>
</evidence>
<keyword evidence="5 11" id="KW-0812">Transmembrane</keyword>
<evidence type="ECO:0000256" key="9">
    <source>
        <dbReference type="ARBA" id="ARBA00023136"/>
    </source>
</evidence>
<feature type="transmembrane region" description="Helical" evidence="11">
    <location>
        <begin position="219"/>
        <end position="238"/>
    </location>
</feature>
<comment type="catalytic activity">
    <reaction evidence="11">
        <text>a very-long-chain acyl-CoA + malonyl-CoA + H(+) = a very-long-chain 3-oxoacyl-CoA + CO2 + CoA</text>
        <dbReference type="Rhea" id="RHEA:32727"/>
        <dbReference type="ChEBI" id="CHEBI:15378"/>
        <dbReference type="ChEBI" id="CHEBI:16526"/>
        <dbReference type="ChEBI" id="CHEBI:57287"/>
        <dbReference type="ChEBI" id="CHEBI:57384"/>
        <dbReference type="ChEBI" id="CHEBI:90725"/>
        <dbReference type="ChEBI" id="CHEBI:90736"/>
        <dbReference type="EC" id="2.3.1.199"/>
    </reaction>
</comment>